<dbReference type="Proteomes" id="UP001060215">
    <property type="component" value="Chromosome 3"/>
</dbReference>
<proteinExistence type="predicted"/>
<keyword evidence="2" id="KW-1185">Reference proteome</keyword>
<gene>
    <name evidence="1" type="ORF">LOK49_LG02G04085</name>
</gene>
<evidence type="ECO:0000313" key="1">
    <source>
        <dbReference type="EMBL" id="KAI8024823.1"/>
    </source>
</evidence>
<comment type="caution">
    <text evidence="1">The sequence shown here is derived from an EMBL/GenBank/DDBJ whole genome shotgun (WGS) entry which is preliminary data.</text>
</comment>
<sequence>MELATIKALLFLYFFSFCSLVELVEKKKKTSASMAETIAGPFIAFVVKRLGGVFIQKKNLLRGVSGHVEEMQRELNRMKCFLKDAAEKGEEGDERVRNWVVEIKEAAYDVEAVTDTYIIKVAFRRETSSILSVLMRYSCVFKNNTTIHKVRVEIEYIKTKIASIRTSLESYGVRANSEGESSRFERQRLILISWRRIMLA</sequence>
<name>A0ACC0II87_9ERIC</name>
<reference evidence="1 2" key="1">
    <citation type="journal article" date="2022" name="Plant J.">
        <title>Chromosome-level genome of Camellia lanceoleosa provides a valuable resource for understanding genome evolution and self-incompatibility.</title>
        <authorList>
            <person name="Gong W."/>
            <person name="Xiao S."/>
            <person name="Wang L."/>
            <person name="Liao Z."/>
            <person name="Chang Y."/>
            <person name="Mo W."/>
            <person name="Hu G."/>
            <person name="Li W."/>
            <person name="Zhao G."/>
            <person name="Zhu H."/>
            <person name="Hu X."/>
            <person name="Ji K."/>
            <person name="Xiang X."/>
            <person name="Song Q."/>
            <person name="Yuan D."/>
            <person name="Jin S."/>
            <person name="Zhang L."/>
        </authorList>
    </citation>
    <scope>NUCLEOTIDE SEQUENCE [LARGE SCALE GENOMIC DNA]</scope>
    <source>
        <strain evidence="1">SQ_2022a</strain>
    </source>
</reference>
<dbReference type="EMBL" id="CM045760">
    <property type="protein sequence ID" value="KAI8024823.1"/>
    <property type="molecule type" value="Genomic_DNA"/>
</dbReference>
<organism evidence="1 2">
    <name type="scientific">Camellia lanceoleosa</name>
    <dbReference type="NCBI Taxonomy" id="1840588"/>
    <lineage>
        <taxon>Eukaryota</taxon>
        <taxon>Viridiplantae</taxon>
        <taxon>Streptophyta</taxon>
        <taxon>Embryophyta</taxon>
        <taxon>Tracheophyta</taxon>
        <taxon>Spermatophyta</taxon>
        <taxon>Magnoliopsida</taxon>
        <taxon>eudicotyledons</taxon>
        <taxon>Gunneridae</taxon>
        <taxon>Pentapetalae</taxon>
        <taxon>asterids</taxon>
        <taxon>Ericales</taxon>
        <taxon>Theaceae</taxon>
        <taxon>Camellia</taxon>
    </lineage>
</organism>
<protein>
    <submittedName>
        <fullName evidence="1">Disease resistance protein</fullName>
    </submittedName>
</protein>
<accession>A0ACC0II87</accession>
<evidence type="ECO:0000313" key="2">
    <source>
        <dbReference type="Proteomes" id="UP001060215"/>
    </source>
</evidence>